<evidence type="ECO:0000256" key="1">
    <source>
        <dbReference type="ARBA" id="ARBA00005254"/>
    </source>
</evidence>
<evidence type="ECO:0000256" key="5">
    <source>
        <dbReference type="ARBA" id="ARBA00037410"/>
    </source>
</evidence>
<comment type="similarity">
    <text evidence="1">Belongs to the enoyl-CoA hydratase/isomerase family.</text>
</comment>
<evidence type="ECO:0000256" key="3">
    <source>
        <dbReference type="ARBA" id="ARBA00022946"/>
    </source>
</evidence>
<dbReference type="InterPro" id="IPR029045">
    <property type="entry name" value="ClpP/crotonase-like_dom_sf"/>
</dbReference>
<dbReference type="EMBL" id="CP042829">
    <property type="protein sequence ID" value="QFG02070.1"/>
    <property type="molecule type" value="Genomic_DNA"/>
</dbReference>
<dbReference type="InterPro" id="IPR014748">
    <property type="entry name" value="Enoyl-CoA_hydra_C"/>
</dbReference>
<evidence type="ECO:0000256" key="2">
    <source>
        <dbReference type="ARBA" id="ARBA00022832"/>
    </source>
</evidence>
<name>A0ABX6BZB6_9CHLR</name>
<dbReference type="Proteomes" id="UP000326331">
    <property type="component" value="Chromosome"/>
</dbReference>
<evidence type="ECO:0000313" key="9">
    <source>
        <dbReference type="Proteomes" id="UP000326331"/>
    </source>
</evidence>
<protein>
    <recommendedName>
        <fullName evidence="6">Enoyl-CoA hydratase domain-containing protein 3, mitochondrial</fullName>
    </recommendedName>
</protein>
<evidence type="ECO:0000256" key="4">
    <source>
        <dbReference type="ARBA" id="ARBA00023098"/>
    </source>
</evidence>
<keyword evidence="9" id="KW-1185">Reference proteome</keyword>
<dbReference type="InterPro" id="IPR052377">
    <property type="entry name" value="Mitochondrial_ECH-domain"/>
</dbReference>
<feature type="region of interest" description="Disordered" evidence="7">
    <location>
        <begin position="1"/>
        <end position="23"/>
    </location>
</feature>
<feature type="compositionally biased region" description="Low complexity" evidence="7">
    <location>
        <begin position="8"/>
        <end position="23"/>
    </location>
</feature>
<evidence type="ECO:0000256" key="6">
    <source>
        <dbReference type="ARBA" id="ARBA00040545"/>
    </source>
</evidence>
<proteinExistence type="inferred from homology"/>
<dbReference type="SUPFAM" id="SSF52096">
    <property type="entry name" value="ClpP/crotonase"/>
    <property type="match status" value="1"/>
</dbReference>
<reference evidence="8 9" key="1">
    <citation type="submission" date="2019-10" db="EMBL/GenBank/DDBJ databases">
        <title>Thermopilla bonchosmolovskayae gen. nov., sp. nov., a moderately thermophilic Chloroflexi bacterium from a Chukotka hot spring (Arctic, Russia), representing a novel classis Thermopillaia, which include previously uncultivated lineage OLB14.</title>
        <authorList>
            <person name="Kochetkova T.V."/>
            <person name="Zayulina K.S."/>
            <person name="Zhigarkov V.S."/>
            <person name="Minaev N.V."/>
            <person name="Novikov A."/>
            <person name="Toshchakov S.V."/>
            <person name="Elcheninov A.G."/>
            <person name="Kublanov I.V."/>
        </authorList>
    </citation>
    <scope>NUCLEOTIDE SEQUENCE [LARGE SCALE GENOMIC DNA]</scope>
    <source>
        <strain evidence="8 9">3753O</strain>
    </source>
</reference>
<dbReference type="PANTHER" id="PTHR43602">
    <property type="match status" value="1"/>
</dbReference>
<keyword evidence="2" id="KW-0276">Fatty acid metabolism</keyword>
<keyword evidence="4" id="KW-0443">Lipid metabolism</keyword>
<evidence type="ECO:0000256" key="7">
    <source>
        <dbReference type="SAM" id="MobiDB-lite"/>
    </source>
</evidence>
<organism evidence="8 9">
    <name type="scientific">Tepidiforma bonchosmolovskayae</name>
    <dbReference type="NCBI Taxonomy" id="2601677"/>
    <lineage>
        <taxon>Bacteria</taxon>
        <taxon>Bacillati</taxon>
        <taxon>Chloroflexota</taxon>
        <taxon>Tepidiformia</taxon>
        <taxon>Tepidiformales</taxon>
        <taxon>Tepidiformaceae</taxon>
        <taxon>Tepidiforma</taxon>
    </lineage>
</organism>
<evidence type="ECO:0000313" key="8">
    <source>
        <dbReference type="EMBL" id="QFG02070.1"/>
    </source>
</evidence>
<dbReference type="InterPro" id="IPR001753">
    <property type="entry name" value="Enoyl-CoA_hydra/iso"/>
</dbReference>
<accession>A0ABX6BZB6</accession>
<dbReference type="PANTHER" id="PTHR43602:SF1">
    <property type="entry name" value="ENOYL-COA HYDRATASE DOMAIN-CONTAINING PROTEIN 3, MITOCHONDRIAL"/>
    <property type="match status" value="1"/>
</dbReference>
<keyword evidence="3" id="KW-0809">Transit peptide</keyword>
<dbReference type="Pfam" id="PF00378">
    <property type="entry name" value="ECH_1"/>
    <property type="match status" value="1"/>
</dbReference>
<dbReference type="Gene3D" id="3.90.226.10">
    <property type="entry name" value="2-enoyl-CoA Hydratase, Chain A, domain 1"/>
    <property type="match status" value="1"/>
</dbReference>
<dbReference type="CDD" id="cd06558">
    <property type="entry name" value="crotonase-like"/>
    <property type="match status" value="1"/>
</dbReference>
<sequence>MCAGSIPAGGTTTSAPPAALPSSHHPGGAAVSYQYILVDREGPYVTITMNRPERRNALSLGHLRELRDAFRSVGESDALGVILAGNGPVFSAGHDFSEMAGAGLKEMRELLWTCTDLMETMQRIPQVVIARVHGLATAAGCQLVATCDLAVASEEAAFATPGGKGGWFCHTPLVAVSRSIARKHALELALTGDTIDAHTALQWGLVNRVVPAELLESATLDLLQRATRGSAFSKGVGKLGFYTQVEMNQHDAYAYAVELMAAASQSEDAQEGMRSFLEKRPPAWRNR</sequence>
<comment type="function">
    <text evidence="5">May play a role in fatty acid biosynthesis and insulin sensitivity.</text>
</comment>
<gene>
    <name evidence="8" type="ORF">Tbon_01720</name>
</gene>
<dbReference type="Gene3D" id="1.10.12.10">
    <property type="entry name" value="Lyase 2-enoyl-coa Hydratase, Chain A, domain 2"/>
    <property type="match status" value="1"/>
</dbReference>